<dbReference type="InterPro" id="IPR006669">
    <property type="entry name" value="MgtE_transporter"/>
</dbReference>
<organism evidence="11 12">
    <name type="scientific">Fusibacter ferrireducens</name>
    <dbReference type="NCBI Taxonomy" id="2785058"/>
    <lineage>
        <taxon>Bacteria</taxon>
        <taxon>Bacillati</taxon>
        <taxon>Bacillota</taxon>
        <taxon>Clostridia</taxon>
        <taxon>Eubacteriales</taxon>
        <taxon>Eubacteriales Family XII. Incertae Sedis</taxon>
        <taxon>Fusibacter</taxon>
    </lineage>
</organism>
<evidence type="ECO:0000313" key="12">
    <source>
        <dbReference type="Proteomes" id="UP000614200"/>
    </source>
</evidence>
<dbReference type="InterPro" id="IPR006667">
    <property type="entry name" value="SLC41_membr_dom"/>
</dbReference>
<feature type="transmembrane region" description="Helical" evidence="9">
    <location>
        <begin position="430"/>
        <end position="454"/>
    </location>
</feature>
<dbReference type="Pfam" id="PF00571">
    <property type="entry name" value="CBS"/>
    <property type="match status" value="2"/>
</dbReference>
<keyword evidence="7 9" id="KW-0472">Membrane</keyword>
<dbReference type="NCBIfam" id="TIGR00400">
    <property type="entry name" value="mgtE"/>
    <property type="match status" value="1"/>
</dbReference>
<keyword evidence="3 9" id="KW-0813">Transport</keyword>
<dbReference type="Gene3D" id="1.25.60.10">
    <property type="entry name" value="MgtE N-terminal domain-like"/>
    <property type="match status" value="1"/>
</dbReference>
<keyword evidence="12" id="KW-1185">Reference proteome</keyword>
<reference evidence="11 12" key="1">
    <citation type="submission" date="2020-11" db="EMBL/GenBank/DDBJ databases">
        <title>Fusibacter basophilias sp. nov.</title>
        <authorList>
            <person name="Qiu D."/>
        </authorList>
    </citation>
    <scope>NUCLEOTIDE SEQUENCE [LARGE SCALE GENOMIC DNA]</scope>
    <source>
        <strain evidence="11 12">Q10-2</strain>
    </source>
</reference>
<dbReference type="Gene3D" id="1.10.357.20">
    <property type="entry name" value="SLC41 divalent cation transporters, integral membrane domain"/>
    <property type="match status" value="1"/>
</dbReference>
<dbReference type="SUPFAM" id="SSF54631">
    <property type="entry name" value="CBS-domain pair"/>
    <property type="match status" value="1"/>
</dbReference>
<feature type="transmembrane region" description="Helical" evidence="9">
    <location>
        <begin position="317"/>
        <end position="336"/>
    </location>
</feature>
<sequence>MGLLMFYEYLDKVEQLLEQKKDIELYNYLENMHAADIAEVLENLEVEDQTQVFGLLSDEKATDVLEQINSEDFSSLIKALTYEKKVTLLDLMSQDDIVDKLIELPESRQKEIIAFLDYEDAEDVKQLLVYEEDTAGGIMTTDFVSIKKDYSIYYAIETLRAIAPDAETIYYVYVTDDLDRLVGVISLRQLIISPPNRAVDTVMNENLITVNVNDDQEEVAKIVTKYGLLAVPVVDDSNVMLGIITVDDILDVIEEEATEDIFRFAGTNEDEIYENDDTLFERVRNSVTSRLPWLIITIFGGLLSATVLTSFQSTISANATLALFMPLLAGMGGNVGTQSSTITVRNIATHAIEGVGIFKTLIHEISVGIFVGIVCSLLVAVAAYFMHAEYHIAIIVGIAMWANMTTASAIGTIVPLVFKKIGVDPAVASAPFITTTIDLTGLTIYFSLATFMMANLPK</sequence>
<dbReference type="InterPro" id="IPR000644">
    <property type="entry name" value="CBS_dom"/>
</dbReference>
<evidence type="ECO:0000259" key="10">
    <source>
        <dbReference type="PROSITE" id="PS51371"/>
    </source>
</evidence>
<comment type="similarity">
    <text evidence="2 9">Belongs to the SLC41A transporter family.</text>
</comment>
<evidence type="ECO:0000256" key="2">
    <source>
        <dbReference type="ARBA" id="ARBA00009749"/>
    </source>
</evidence>
<proteinExistence type="inferred from homology"/>
<keyword evidence="8" id="KW-0129">CBS domain</keyword>
<dbReference type="InterPro" id="IPR006668">
    <property type="entry name" value="Mg_transptr_MgtE_intracell_dom"/>
</dbReference>
<dbReference type="InterPro" id="IPR036739">
    <property type="entry name" value="SLC41_membr_dom_sf"/>
</dbReference>
<evidence type="ECO:0000256" key="1">
    <source>
        <dbReference type="ARBA" id="ARBA00004141"/>
    </source>
</evidence>
<feature type="domain" description="CBS" evidence="10">
    <location>
        <begin position="139"/>
        <end position="201"/>
    </location>
</feature>
<protein>
    <recommendedName>
        <fullName evidence="9">Magnesium transporter MgtE</fullName>
    </recommendedName>
</protein>
<comment type="subunit">
    <text evidence="9">Homodimer.</text>
</comment>
<evidence type="ECO:0000256" key="3">
    <source>
        <dbReference type="ARBA" id="ARBA00022448"/>
    </source>
</evidence>
<evidence type="ECO:0000256" key="6">
    <source>
        <dbReference type="ARBA" id="ARBA00022989"/>
    </source>
</evidence>
<dbReference type="SMART" id="SM00116">
    <property type="entry name" value="CBS"/>
    <property type="match status" value="2"/>
</dbReference>
<evidence type="ECO:0000256" key="4">
    <source>
        <dbReference type="ARBA" id="ARBA00022692"/>
    </source>
</evidence>
<dbReference type="Gene3D" id="3.10.580.10">
    <property type="entry name" value="CBS-domain"/>
    <property type="match status" value="1"/>
</dbReference>
<dbReference type="PANTHER" id="PTHR43773">
    <property type="entry name" value="MAGNESIUM TRANSPORTER MGTE"/>
    <property type="match status" value="1"/>
</dbReference>
<feature type="transmembrane region" description="Helical" evidence="9">
    <location>
        <begin position="367"/>
        <end position="386"/>
    </location>
</feature>
<accession>A0ABR9ZWT0</accession>
<evidence type="ECO:0000313" key="11">
    <source>
        <dbReference type="EMBL" id="MBF4694925.1"/>
    </source>
</evidence>
<evidence type="ECO:0000256" key="9">
    <source>
        <dbReference type="RuleBase" id="RU362011"/>
    </source>
</evidence>
<dbReference type="InterPro" id="IPR046342">
    <property type="entry name" value="CBS_dom_sf"/>
</dbReference>
<evidence type="ECO:0000256" key="5">
    <source>
        <dbReference type="ARBA" id="ARBA00022842"/>
    </source>
</evidence>
<dbReference type="CDD" id="cd04606">
    <property type="entry name" value="CBS_pair_Mg_transporter"/>
    <property type="match status" value="1"/>
</dbReference>
<comment type="caution">
    <text evidence="11">The sequence shown here is derived from an EMBL/GenBank/DDBJ whole genome shotgun (WGS) entry which is preliminary data.</text>
</comment>
<keyword evidence="9" id="KW-1003">Cell membrane</keyword>
<dbReference type="SMART" id="SM00924">
    <property type="entry name" value="MgtE_N"/>
    <property type="match status" value="1"/>
</dbReference>
<comment type="function">
    <text evidence="9">Acts as a magnesium transporter.</text>
</comment>
<keyword evidence="6 9" id="KW-1133">Transmembrane helix</keyword>
<keyword evidence="9" id="KW-0479">Metal-binding</keyword>
<dbReference type="PANTHER" id="PTHR43773:SF1">
    <property type="entry name" value="MAGNESIUM TRANSPORTER MGTE"/>
    <property type="match status" value="1"/>
</dbReference>
<dbReference type="SUPFAM" id="SSF161093">
    <property type="entry name" value="MgtE membrane domain-like"/>
    <property type="match status" value="1"/>
</dbReference>
<keyword evidence="4 9" id="KW-0812">Transmembrane</keyword>
<feature type="transmembrane region" description="Helical" evidence="9">
    <location>
        <begin position="392"/>
        <end position="418"/>
    </location>
</feature>
<gene>
    <name evidence="11" type="primary">mgtE</name>
    <name evidence="11" type="ORF">ISU02_17630</name>
</gene>
<evidence type="ECO:0000256" key="7">
    <source>
        <dbReference type="ARBA" id="ARBA00023136"/>
    </source>
</evidence>
<dbReference type="SUPFAM" id="SSF158791">
    <property type="entry name" value="MgtE N-terminal domain-like"/>
    <property type="match status" value="1"/>
</dbReference>
<dbReference type="InterPro" id="IPR038076">
    <property type="entry name" value="MgtE_N_sf"/>
</dbReference>
<dbReference type="Pfam" id="PF03448">
    <property type="entry name" value="MgtE_N"/>
    <property type="match status" value="1"/>
</dbReference>
<name>A0ABR9ZWT0_9FIRM</name>
<dbReference type="Pfam" id="PF01769">
    <property type="entry name" value="MgtE"/>
    <property type="match status" value="1"/>
</dbReference>
<feature type="domain" description="CBS" evidence="10">
    <location>
        <begin position="203"/>
        <end position="259"/>
    </location>
</feature>
<dbReference type="PROSITE" id="PS51371">
    <property type="entry name" value="CBS"/>
    <property type="match status" value="2"/>
</dbReference>
<feature type="transmembrane region" description="Helical" evidence="9">
    <location>
        <begin position="291"/>
        <end position="311"/>
    </location>
</feature>
<evidence type="ECO:0000256" key="8">
    <source>
        <dbReference type="PROSITE-ProRule" id="PRU00703"/>
    </source>
</evidence>
<keyword evidence="5 9" id="KW-0460">Magnesium</keyword>
<dbReference type="EMBL" id="JADKNH010000011">
    <property type="protein sequence ID" value="MBF4694925.1"/>
    <property type="molecule type" value="Genomic_DNA"/>
</dbReference>
<comment type="subcellular location">
    <subcellularLocation>
        <location evidence="9">Cell membrane</location>
        <topology evidence="9">Multi-pass membrane protein</topology>
    </subcellularLocation>
    <subcellularLocation>
        <location evidence="1">Membrane</location>
        <topology evidence="1">Multi-pass membrane protein</topology>
    </subcellularLocation>
</comment>
<dbReference type="Proteomes" id="UP000614200">
    <property type="component" value="Unassembled WGS sequence"/>
</dbReference>
<dbReference type="RefSeq" id="WP_194703161.1">
    <property type="nucleotide sequence ID" value="NZ_JADKNH010000011.1"/>
</dbReference>